<dbReference type="RefSeq" id="WP_110173212.1">
    <property type="nucleotide sequence ID" value="NZ_CP015136.1"/>
</dbReference>
<accession>A0A143PV77</accession>
<dbReference type="Gene3D" id="3.40.30.10">
    <property type="entry name" value="Glutaredoxin"/>
    <property type="match status" value="1"/>
</dbReference>
<dbReference type="Pfam" id="PF01257">
    <property type="entry name" value="2Fe-2S_thioredx"/>
    <property type="match status" value="1"/>
</dbReference>
<dbReference type="GO" id="GO:0046872">
    <property type="term" value="F:metal ion binding"/>
    <property type="evidence" value="ECO:0007669"/>
    <property type="project" value="UniProtKB-KW"/>
</dbReference>
<dbReference type="NCBIfam" id="NF005722">
    <property type="entry name" value="PRK07539.1-2"/>
    <property type="match status" value="1"/>
</dbReference>
<dbReference type="EMBL" id="CP015136">
    <property type="protein sequence ID" value="AMY11689.1"/>
    <property type="molecule type" value="Genomic_DNA"/>
</dbReference>
<evidence type="ECO:0000256" key="6">
    <source>
        <dbReference type="ARBA" id="ARBA00034078"/>
    </source>
</evidence>
<evidence type="ECO:0000256" key="5">
    <source>
        <dbReference type="ARBA" id="ARBA00023014"/>
    </source>
</evidence>
<dbReference type="FunFam" id="1.10.10.1590:FF:000001">
    <property type="entry name" value="NADH-quinone oxidoreductase subunit E"/>
    <property type="match status" value="1"/>
</dbReference>
<gene>
    <name evidence="8" type="primary">nqo2</name>
    <name evidence="8" type="ORF">LuPra_04947</name>
</gene>
<dbReference type="InterPro" id="IPR041921">
    <property type="entry name" value="NuoE_N"/>
</dbReference>
<keyword evidence="3 7" id="KW-0479">Metal-binding</keyword>
<dbReference type="PROSITE" id="PS01099">
    <property type="entry name" value="COMPLEX1_24K"/>
    <property type="match status" value="1"/>
</dbReference>
<evidence type="ECO:0000256" key="7">
    <source>
        <dbReference type="PIRSR" id="PIRSR000216-1"/>
    </source>
</evidence>
<dbReference type="Gene3D" id="1.10.10.1590">
    <property type="entry name" value="NADH-quinone oxidoreductase subunit E"/>
    <property type="match status" value="1"/>
</dbReference>
<protein>
    <submittedName>
        <fullName evidence="8">NADH-quinone oxidoreductase subunit 2</fullName>
        <ecNumber evidence="8">1.6.5.11</ecNumber>
    </submittedName>
</protein>
<reference evidence="8 9" key="1">
    <citation type="journal article" date="2016" name="Genome Announc.">
        <title>First Complete Genome Sequence of a Subdivision 6 Acidobacterium Strain.</title>
        <authorList>
            <person name="Huang S."/>
            <person name="Vieira S."/>
            <person name="Bunk B."/>
            <person name="Riedel T."/>
            <person name="Sproer C."/>
            <person name="Overmann J."/>
        </authorList>
    </citation>
    <scope>NUCLEOTIDE SEQUENCE [LARGE SCALE GENOMIC DNA]</scope>
    <source>
        <strain evidence="9">DSM 100886 HEG_-6_39</strain>
    </source>
</reference>
<dbReference type="PANTHER" id="PTHR10371:SF3">
    <property type="entry name" value="NADH DEHYDROGENASE [UBIQUINONE] FLAVOPROTEIN 2, MITOCHONDRIAL"/>
    <property type="match status" value="1"/>
</dbReference>
<evidence type="ECO:0000313" key="8">
    <source>
        <dbReference type="EMBL" id="AMY11689.1"/>
    </source>
</evidence>
<dbReference type="GO" id="GO:0051537">
    <property type="term" value="F:2 iron, 2 sulfur cluster binding"/>
    <property type="evidence" value="ECO:0007669"/>
    <property type="project" value="UniProtKB-KW"/>
</dbReference>
<evidence type="ECO:0000256" key="3">
    <source>
        <dbReference type="ARBA" id="ARBA00022723"/>
    </source>
</evidence>
<proteinExistence type="inferred from homology"/>
<dbReference type="OrthoDB" id="9807941at2"/>
<dbReference type="InterPro" id="IPR036249">
    <property type="entry name" value="Thioredoxin-like_sf"/>
</dbReference>
<comment type="cofactor">
    <cofactor evidence="7">
        <name>[2Fe-2S] cluster</name>
        <dbReference type="ChEBI" id="CHEBI:190135"/>
    </cofactor>
    <text evidence="7">Binds 1 [2Fe-2S] cluster.</text>
</comment>
<comment type="similarity">
    <text evidence="1">Belongs to the complex I 24 kDa subunit family.</text>
</comment>
<keyword evidence="4 7" id="KW-0408">Iron</keyword>
<dbReference type="STRING" id="1855912.LuPra_04947"/>
<dbReference type="AlphaFoldDB" id="A0A143PV77"/>
<sequence length="201" mass="22196">MSFHPQMPYGEGWHKSERFIPEAGADFAFTPEHRAQLEELCTHYPPERRKSAVISALYMVQAQQGHITGNAMRHVAEVIGCTPADVEDVVTYYVMFFTKPVGTYVLQVCRTLSCALNGAEKVTAELCKHLHVKPNETTADGMFTVMEFECLGACDRAPVIMVNNEHWAECQGPGDVATLVDGLRAKGLASLNGCHLVKERA</sequence>
<dbReference type="GO" id="GO:0003954">
    <property type="term" value="F:NADH dehydrogenase activity"/>
    <property type="evidence" value="ECO:0007669"/>
    <property type="project" value="TreeGrafter"/>
</dbReference>
<feature type="binding site" evidence="7">
    <location>
        <position position="154"/>
    </location>
    <ligand>
        <name>[2Fe-2S] cluster</name>
        <dbReference type="ChEBI" id="CHEBI:190135"/>
    </ligand>
</feature>
<evidence type="ECO:0000256" key="2">
    <source>
        <dbReference type="ARBA" id="ARBA00022714"/>
    </source>
</evidence>
<dbReference type="NCBIfam" id="TIGR01958">
    <property type="entry name" value="nuoE_fam"/>
    <property type="match status" value="1"/>
</dbReference>
<feature type="binding site" evidence="7">
    <location>
        <position position="109"/>
    </location>
    <ligand>
        <name>[2Fe-2S] cluster</name>
        <dbReference type="ChEBI" id="CHEBI:190135"/>
    </ligand>
</feature>
<keyword evidence="2 7" id="KW-0001">2Fe-2S</keyword>
<reference evidence="9" key="2">
    <citation type="submission" date="2016-04" db="EMBL/GenBank/DDBJ databases">
        <title>First Complete Genome Sequence of a Subdivision 6 Acidobacterium.</title>
        <authorList>
            <person name="Huang S."/>
            <person name="Vieira S."/>
            <person name="Bunk B."/>
            <person name="Riedel T."/>
            <person name="Sproeer C."/>
            <person name="Overmann J."/>
        </authorList>
    </citation>
    <scope>NUCLEOTIDE SEQUENCE [LARGE SCALE GENOMIC DNA]</scope>
    <source>
        <strain evidence="9">DSM 100886 HEG_-6_39</strain>
    </source>
</reference>
<keyword evidence="5 7" id="KW-0411">Iron-sulfur</keyword>
<evidence type="ECO:0000313" key="9">
    <source>
        <dbReference type="Proteomes" id="UP000076079"/>
    </source>
</evidence>
<dbReference type="Proteomes" id="UP000076079">
    <property type="component" value="Chromosome"/>
</dbReference>
<comment type="cofactor">
    <cofactor evidence="6">
        <name>[2Fe-2S] cluster</name>
        <dbReference type="ChEBI" id="CHEBI:190135"/>
    </cofactor>
</comment>
<dbReference type="PATRIC" id="fig|1813736.3.peg.5202"/>
<dbReference type="KEGG" id="abac:LuPra_04947"/>
<evidence type="ECO:0000256" key="4">
    <source>
        <dbReference type="ARBA" id="ARBA00023004"/>
    </source>
</evidence>
<keyword evidence="9" id="KW-1185">Reference proteome</keyword>
<organism evidence="8 9">
    <name type="scientific">Luteitalea pratensis</name>
    <dbReference type="NCBI Taxonomy" id="1855912"/>
    <lineage>
        <taxon>Bacteria</taxon>
        <taxon>Pseudomonadati</taxon>
        <taxon>Acidobacteriota</taxon>
        <taxon>Vicinamibacteria</taxon>
        <taxon>Vicinamibacterales</taxon>
        <taxon>Vicinamibacteraceae</taxon>
        <taxon>Luteitalea</taxon>
    </lineage>
</organism>
<evidence type="ECO:0000256" key="1">
    <source>
        <dbReference type="ARBA" id="ARBA00010643"/>
    </source>
</evidence>
<dbReference type="PANTHER" id="PTHR10371">
    <property type="entry name" value="NADH DEHYDROGENASE UBIQUINONE FLAVOPROTEIN 2, MITOCHONDRIAL"/>
    <property type="match status" value="1"/>
</dbReference>
<dbReference type="InterPro" id="IPR042128">
    <property type="entry name" value="NuoE_dom"/>
</dbReference>
<dbReference type="InterPro" id="IPR002023">
    <property type="entry name" value="NuoE-like"/>
</dbReference>
<dbReference type="SUPFAM" id="SSF52833">
    <property type="entry name" value="Thioredoxin-like"/>
    <property type="match status" value="1"/>
</dbReference>
<dbReference type="PIRSF" id="PIRSF000216">
    <property type="entry name" value="NADH_DH_24kDa"/>
    <property type="match status" value="1"/>
</dbReference>
<name>A0A143PV77_LUTPR</name>
<dbReference type="EC" id="1.6.5.11" evidence="8"/>
<dbReference type="CDD" id="cd03064">
    <property type="entry name" value="TRX_Fd_NuoE"/>
    <property type="match status" value="1"/>
</dbReference>
<feature type="binding site" evidence="7">
    <location>
        <position position="114"/>
    </location>
    <ligand>
        <name>[2Fe-2S] cluster</name>
        <dbReference type="ChEBI" id="CHEBI:190135"/>
    </ligand>
</feature>
<keyword evidence="8" id="KW-0560">Oxidoreductase</keyword>
<feature type="binding site" evidence="7">
    <location>
        <position position="150"/>
    </location>
    <ligand>
        <name>[2Fe-2S] cluster</name>
        <dbReference type="ChEBI" id="CHEBI:190135"/>
    </ligand>
</feature>